<dbReference type="RefSeq" id="XP_009520002.1">
    <property type="nucleotide sequence ID" value="XM_009521707.1"/>
</dbReference>
<dbReference type="KEGG" id="psoj:PHYSODRAFT_375184"/>
<dbReference type="Proteomes" id="UP000002640">
    <property type="component" value="Unassembled WGS sequence"/>
</dbReference>
<organism evidence="1 2">
    <name type="scientific">Phytophthora sojae (strain P6497)</name>
    <name type="common">Soybean stem and root rot agent</name>
    <name type="synonym">Phytophthora megasperma f. sp. glycines</name>
    <dbReference type="NCBI Taxonomy" id="1094619"/>
    <lineage>
        <taxon>Eukaryota</taxon>
        <taxon>Sar</taxon>
        <taxon>Stramenopiles</taxon>
        <taxon>Oomycota</taxon>
        <taxon>Peronosporomycetes</taxon>
        <taxon>Peronosporales</taxon>
        <taxon>Peronosporaceae</taxon>
        <taxon>Phytophthora</taxon>
    </lineage>
</organism>
<evidence type="ECO:0000313" key="2">
    <source>
        <dbReference type="Proteomes" id="UP000002640"/>
    </source>
</evidence>
<feature type="non-terminal residue" evidence="1">
    <location>
        <position position="147"/>
    </location>
</feature>
<protein>
    <submittedName>
        <fullName evidence="1">Uncharacterized protein</fullName>
    </submittedName>
</protein>
<keyword evidence="2" id="KW-1185">Reference proteome</keyword>
<dbReference type="GeneID" id="20650487"/>
<gene>
    <name evidence="1" type="ORF">PHYSODRAFT_375184</name>
</gene>
<evidence type="ECO:0000313" key="1">
    <source>
        <dbReference type="EMBL" id="EGZ24714.1"/>
    </source>
</evidence>
<proteinExistence type="predicted"/>
<dbReference type="AlphaFoldDB" id="G4Z195"/>
<reference evidence="1 2" key="1">
    <citation type="journal article" date="2006" name="Science">
        <title>Phytophthora genome sequences uncover evolutionary origins and mechanisms of pathogenesis.</title>
        <authorList>
            <person name="Tyler B.M."/>
            <person name="Tripathy S."/>
            <person name="Zhang X."/>
            <person name="Dehal P."/>
            <person name="Jiang R.H."/>
            <person name="Aerts A."/>
            <person name="Arredondo F.D."/>
            <person name="Baxter L."/>
            <person name="Bensasson D."/>
            <person name="Beynon J.L."/>
            <person name="Chapman J."/>
            <person name="Damasceno C.M."/>
            <person name="Dorrance A.E."/>
            <person name="Dou D."/>
            <person name="Dickerman A.W."/>
            <person name="Dubchak I.L."/>
            <person name="Garbelotto M."/>
            <person name="Gijzen M."/>
            <person name="Gordon S.G."/>
            <person name="Govers F."/>
            <person name="Grunwald N.J."/>
            <person name="Huang W."/>
            <person name="Ivors K.L."/>
            <person name="Jones R.W."/>
            <person name="Kamoun S."/>
            <person name="Krampis K."/>
            <person name="Lamour K.H."/>
            <person name="Lee M.K."/>
            <person name="McDonald W.H."/>
            <person name="Medina M."/>
            <person name="Meijer H.J."/>
            <person name="Nordberg E.K."/>
            <person name="Maclean D.J."/>
            <person name="Ospina-Giraldo M.D."/>
            <person name="Morris P.F."/>
            <person name="Phuntumart V."/>
            <person name="Putnam N.H."/>
            <person name="Rash S."/>
            <person name="Rose J.K."/>
            <person name="Sakihama Y."/>
            <person name="Salamov A.A."/>
            <person name="Savidor A."/>
            <person name="Scheuring C.F."/>
            <person name="Smith B.M."/>
            <person name="Sobral B.W."/>
            <person name="Terry A."/>
            <person name="Torto-Alalibo T.A."/>
            <person name="Win J."/>
            <person name="Xu Z."/>
            <person name="Zhang H."/>
            <person name="Grigoriev I.V."/>
            <person name="Rokhsar D.S."/>
            <person name="Boore J.L."/>
        </authorList>
    </citation>
    <scope>NUCLEOTIDE SEQUENCE [LARGE SCALE GENOMIC DNA]</scope>
    <source>
        <strain evidence="1 2">P6497</strain>
    </source>
</reference>
<dbReference type="EMBL" id="JH159152">
    <property type="protein sequence ID" value="EGZ24714.1"/>
    <property type="molecule type" value="Genomic_DNA"/>
</dbReference>
<sequence length="147" mass="16764">MGRRLRAPNELLRSSGVTQVGPFADYHRALVDSMQRATEATKAALAIDQRRRAKYYDRRVRQHAEFDVGDRVWVLRPPRGKGLTKLTHQWLGPARIVVDAGFDNWKVEREDTGEHLIVHCSFLVSCHCPSDSLGSVAERILREMAEE</sequence>
<dbReference type="InParanoid" id="G4Z195"/>
<accession>G4Z195</accession>
<name>G4Z195_PHYSP</name>